<proteinExistence type="predicted"/>
<dbReference type="InterPro" id="IPR009048">
    <property type="entry name" value="A-macroglobulin_rcpt-bd"/>
</dbReference>
<evidence type="ECO:0000256" key="1">
    <source>
        <dbReference type="ARBA" id="ARBA00022729"/>
    </source>
</evidence>
<keyword evidence="1" id="KW-0732">Signal</keyword>
<dbReference type="SUPFAM" id="SSF49410">
    <property type="entry name" value="Alpha-macroglobulin receptor domain"/>
    <property type="match status" value="1"/>
</dbReference>
<dbReference type="InterPro" id="IPR041555">
    <property type="entry name" value="MG3"/>
</dbReference>
<dbReference type="Pfam" id="PF07677">
    <property type="entry name" value="A2M_recep"/>
    <property type="match status" value="1"/>
</dbReference>
<sequence>MTVLPYSGPQEFLKLQMGDLGPGDYRLSVSGWTLTRPEVQFRNSSALRFEPKSLSVFVETDKPVYGPGDLVRFRAVIVGPSLRPTVTGAIDVHVEDGGGVAIQRFPRVFTTRGVFAEEVQLSPEPVLGNWTIVVSVLGQEYRGGFYVAQLVPPKFEVLLGAPDHLSLQDQLTVTVAAHYPHGRPIVGEVTLQVTPRYQYNYLQAPYDQPYSVVTPIEGKTSVTLDLVKDLGFRNATRDVTVHLYPNRMTFTPTSPTFKPGLPYTAYVSTPTSPTFKPGLPYTAYVSTTTSPTFKPGLPYTAYVSKNPFPPGLVQLVLSPPLEGPGPTYTLGLEATYGALTQWLGEVPRAHSPTGAFLQASVLTPAPTVGEEVLVALNATERLGYFTYQVLARGEVLYSSTLQAHRGTSHAFRFIASPPMFPRARLLVHYVRPDGEVVADAVHFPVARGGRDKVVVSVTPTQVDAATGGRVAITVAAKPNSLVGVSSMDARTAAMLGANHRMDATSIMDELETYDPGLRDGQSVGHIEGLIRRTKRDGQTSALSFSWAEDREKRASDWALLGQEPQTSGLGPQTSARPNFSGDQKFWAGGPPVTSTEGGDVYSSMDVEWTSYALLTYVARGLTSGAAPVARWLTAQRRTGAAFTSTHDSVVATAALAALGQLWSDRASGETTVKVVYGERGHRFAISPGNSRNLQTLKLPETTASIDVSASGNHLAIVQLTYSYNVKVSAPRPAFSLDPQLDRTTDTHTLRLTTCTGLIQRPTTGPTTTNTTRNNVPQEGEASGMAVMEVALPSGYIVDHDTLPGLYDYPGVRRVEPLRGDDDPPGGEIRRGVAIYFDSLTPAEACPTVVASRVDGVAHPRPAGVRVYDVYAGGLQGRQFYTPHPSSLCDICDPRGECGGCPDPTTPGGAQPPKLDRQRQDPDEGFAATVVETSGGGAPPAPFLPLLAPLLAPLLLRLFNQFIFL</sequence>
<dbReference type="Gene3D" id="2.60.120.1540">
    <property type="match status" value="1"/>
</dbReference>
<dbReference type="InterPro" id="IPR008930">
    <property type="entry name" value="Terpenoid_cyclase/PrenylTrfase"/>
</dbReference>
<dbReference type="SMART" id="SM01359">
    <property type="entry name" value="A2M_N_2"/>
    <property type="match status" value="1"/>
</dbReference>
<dbReference type="Pfam" id="PF17791">
    <property type="entry name" value="MG3"/>
    <property type="match status" value="1"/>
</dbReference>
<dbReference type="InterPro" id="IPR036595">
    <property type="entry name" value="A-macroglobulin_rcpt-bd_sf"/>
</dbReference>
<dbReference type="InterPro" id="IPR011625">
    <property type="entry name" value="A2M_N_BRD"/>
</dbReference>
<dbReference type="InterPro" id="IPR002890">
    <property type="entry name" value="MG2"/>
</dbReference>
<dbReference type="Proteomes" id="UP000694843">
    <property type="component" value="Unplaced"/>
</dbReference>
<dbReference type="GO" id="GO:0004866">
    <property type="term" value="F:endopeptidase inhibitor activity"/>
    <property type="evidence" value="ECO:0007669"/>
    <property type="project" value="InterPro"/>
</dbReference>
<dbReference type="GO" id="GO:0005615">
    <property type="term" value="C:extracellular space"/>
    <property type="evidence" value="ECO:0007669"/>
    <property type="project" value="InterPro"/>
</dbReference>
<evidence type="ECO:0000256" key="2">
    <source>
        <dbReference type="ARBA" id="ARBA00022966"/>
    </source>
</evidence>
<dbReference type="Pfam" id="PF07703">
    <property type="entry name" value="A2M_BRD"/>
    <property type="match status" value="1"/>
</dbReference>
<evidence type="ECO:0000313" key="7">
    <source>
        <dbReference type="RefSeq" id="XP_018012314.1"/>
    </source>
</evidence>
<dbReference type="Pfam" id="PF07678">
    <property type="entry name" value="TED_complement"/>
    <property type="match status" value="1"/>
</dbReference>
<feature type="domain" description="Alpha-macroglobulin receptor-binding" evidence="5">
    <location>
        <begin position="782"/>
        <end position="880"/>
    </location>
</feature>
<dbReference type="KEGG" id="hazt:108669481"/>
<dbReference type="GeneID" id="108669481"/>
<dbReference type="InterPro" id="IPR011626">
    <property type="entry name" value="Alpha-macroglobulin_TED"/>
</dbReference>
<name>A0A8B7NFC1_HYAAZ</name>
<gene>
    <name evidence="7" type="primary">LOC108669481</name>
</gene>
<keyword evidence="6" id="KW-1185">Reference proteome</keyword>
<dbReference type="InterPro" id="IPR050473">
    <property type="entry name" value="A2M/Complement_sys"/>
</dbReference>
<dbReference type="Gene3D" id="2.60.40.690">
    <property type="entry name" value="Alpha-macroglobulin, receptor-binding domain"/>
    <property type="match status" value="1"/>
</dbReference>
<dbReference type="PANTHER" id="PTHR11412">
    <property type="entry name" value="MACROGLOBULIN / COMPLEMENT"/>
    <property type="match status" value="1"/>
</dbReference>
<evidence type="ECO:0000313" key="6">
    <source>
        <dbReference type="Proteomes" id="UP000694843"/>
    </source>
</evidence>
<dbReference type="SMART" id="SM01361">
    <property type="entry name" value="A2M_recep"/>
    <property type="match status" value="1"/>
</dbReference>
<dbReference type="SUPFAM" id="SSF48239">
    <property type="entry name" value="Terpenoid cyclases/Protein prenyltransferases"/>
    <property type="match status" value="1"/>
</dbReference>
<dbReference type="AlphaFoldDB" id="A0A8B7NFC1"/>
<dbReference type="RefSeq" id="XP_018012314.1">
    <property type="nucleotide sequence ID" value="XM_018156825.1"/>
</dbReference>
<protein>
    <submittedName>
        <fullName evidence="7">CD109 antigen</fullName>
    </submittedName>
</protein>
<dbReference type="Gene3D" id="2.60.40.1930">
    <property type="match status" value="2"/>
</dbReference>
<dbReference type="OrthoDB" id="9998011at2759"/>
<dbReference type="Gene3D" id="2.60.40.1940">
    <property type="match status" value="1"/>
</dbReference>
<dbReference type="PANTHER" id="PTHR11412:SF136">
    <property type="entry name" value="CD109 ANTIGEN"/>
    <property type="match status" value="1"/>
</dbReference>
<feature type="domain" description="Alpha-2-macroglobulin bait region" evidence="4">
    <location>
        <begin position="357"/>
        <end position="494"/>
    </location>
</feature>
<accession>A0A8B7NFC1</accession>
<keyword evidence="2" id="KW-0882">Thioester bond</keyword>
<feature type="region of interest" description="Disordered" evidence="3">
    <location>
        <begin position="902"/>
        <end position="921"/>
    </location>
</feature>
<reference evidence="7" key="1">
    <citation type="submission" date="2025-08" db="UniProtKB">
        <authorList>
            <consortium name="RefSeq"/>
        </authorList>
    </citation>
    <scope>IDENTIFICATION</scope>
</reference>
<dbReference type="Gene3D" id="1.50.10.20">
    <property type="match status" value="1"/>
</dbReference>
<organism evidence="6 7">
    <name type="scientific">Hyalella azteca</name>
    <name type="common">Amphipod</name>
    <dbReference type="NCBI Taxonomy" id="294128"/>
    <lineage>
        <taxon>Eukaryota</taxon>
        <taxon>Metazoa</taxon>
        <taxon>Ecdysozoa</taxon>
        <taxon>Arthropoda</taxon>
        <taxon>Crustacea</taxon>
        <taxon>Multicrustacea</taxon>
        <taxon>Malacostraca</taxon>
        <taxon>Eumalacostraca</taxon>
        <taxon>Peracarida</taxon>
        <taxon>Amphipoda</taxon>
        <taxon>Senticaudata</taxon>
        <taxon>Talitrida</taxon>
        <taxon>Talitroidea</taxon>
        <taxon>Hyalellidae</taxon>
        <taxon>Hyalella</taxon>
    </lineage>
</organism>
<evidence type="ECO:0000259" key="5">
    <source>
        <dbReference type="SMART" id="SM01361"/>
    </source>
</evidence>
<evidence type="ECO:0000256" key="3">
    <source>
        <dbReference type="SAM" id="MobiDB-lite"/>
    </source>
</evidence>
<evidence type="ECO:0000259" key="4">
    <source>
        <dbReference type="SMART" id="SM01359"/>
    </source>
</evidence>
<dbReference type="Pfam" id="PF01835">
    <property type="entry name" value="MG2"/>
    <property type="match status" value="1"/>
</dbReference>